<feature type="transmembrane region" description="Helical" evidence="1">
    <location>
        <begin position="74"/>
        <end position="95"/>
    </location>
</feature>
<accession>A0AAW6RJ69</accession>
<feature type="transmembrane region" description="Helical" evidence="1">
    <location>
        <begin position="167"/>
        <end position="185"/>
    </location>
</feature>
<protein>
    <submittedName>
        <fullName evidence="2">NnrS family protein</fullName>
    </submittedName>
</protein>
<comment type="caution">
    <text evidence="2">The sequence shown here is derived from an EMBL/GenBank/DDBJ whole genome shotgun (WGS) entry which is preliminary data.</text>
</comment>
<feature type="transmembrane region" description="Helical" evidence="1">
    <location>
        <begin position="282"/>
        <end position="301"/>
    </location>
</feature>
<dbReference type="AlphaFoldDB" id="A0AAW6RJ69"/>
<feature type="transmembrane region" description="Helical" evidence="1">
    <location>
        <begin position="403"/>
        <end position="420"/>
    </location>
</feature>
<evidence type="ECO:0000313" key="3">
    <source>
        <dbReference type="Proteomes" id="UP001237156"/>
    </source>
</evidence>
<dbReference type="InterPro" id="IPR010266">
    <property type="entry name" value="NnrS"/>
</dbReference>
<name>A0AAW6RJ69_9BURK</name>
<keyword evidence="3" id="KW-1185">Reference proteome</keyword>
<dbReference type="EMBL" id="JARVII010000013">
    <property type="protein sequence ID" value="MDG9699560.1"/>
    <property type="molecule type" value="Genomic_DNA"/>
</dbReference>
<feature type="transmembrane region" description="Helical" evidence="1">
    <location>
        <begin position="313"/>
        <end position="337"/>
    </location>
</feature>
<feature type="transmembrane region" description="Helical" evidence="1">
    <location>
        <begin position="132"/>
        <end position="155"/>
    </location>
</feature>
<feature type="transmembrane region" description="Helical" evidence="1">
    <location>
        <begin position="197"/>
        <end position="216"/>
    </location>
</feature>
<reference evidence="2 3" key="1">
    <citation type="submission" date="2023-04" db="EMBL/GenBank/DDBJ databases">
        <title>Ottowia paracancer sp. nov., isolated from human stomach.</title>
        <authorList>
            <person name="Song Y."/>
        </authorList>
    </citation>
    <scope>NUCLEOTIDE SEQUENCE [LARGE SCALE GENOMIC DNA]</scope>
    <source>
        <strain evidence="2 3">10c7w1</strain>
    </source>
</reference>
<proteinExistence type="predicted"/>
<evidence type="ECO:0000313" key="2">
    <source>
        <dbReference type="EMBL" id="MDG9699560.1"/>
    </source>
</evidence>
<organism evidence="2 3">
    <name type="scientific">Ottowia cancrivicina</name>
    <dbReference type="NCBI Taxonomy" id="3040346"/>
    <lineage>
        <taxon>Bacteria</taxon>
        <taxon>Pseudomonadati</taxon>
        <taxon>Pseudomonadota</taxon>
        <taxon>Betaproteobacteria</taxon>
        <taxon>Burkholderiales</taxon>
        <taxon>Comamonadaceae</taxon>
        <taxon>Ottowia</taxon>
    </lineage>
</organism>
<sequence>MPAASPNVSSALLSQGARPARFSARFWQLAHPLWLCPFRPMFALAMLSGWGLMAAWGAFLFWGWPLPAVAGGPFVWHAHELLLGFTLAAAAGFALTGVPEFTDTPAFAAAPVRWLAGLWLAGRVAFWCSGWWPVAALAASALAHLAFMALLLALLTPRLWRAPERRHLSFAWTLALMMAATAGFYADALRGEPPMRWLHGLLGALMVLIIVAMSRISMSIVNASIDDSEAARRAVESRQQDPEYEATRETRRYLARPPRRNLAMLAIALFTAAQWWEPGARTSAWLALAAACAVLNLMGDWHVGRPLLRPWPLMLYAAYAFMAAGYALTGVGLLTGLPPNAGLHLLTAGALGLSVFVVMCIAGYTHSGLEKNGRPWVLAGAALVAASAVLRACAYALDATALLMGAAALLWCAAFALMSWRMLPVFWRPRADGQGSCDGVLDTPQEAAFASAGSAPQSP</sequence>
<dbReference type="Pfam" id="PF05940">
    <property type="entry name" value="NnrS"/>
    <property type="match status" value="1"/>
</dbReference>
<dbReference type="Proteomes" id="UP001237156">
    <property type="component" value="Unassembled WGS sequence"/>
</dbReference>
<dbReference type="RefSeq" id="WP_279524445.1">
    <property type="nucleotide sequence ID" value="NZ_JARVII010000013.1"/>
</dbReference>
<evidence type="ECO:0000256" key="1">
    <source>
        <dbReference type="SAM" id="Phobius"/>
    </source>
</evidence>
<feature type="transmembrane region" description="Helical" evidence="1">
    <location>
        <begin position="41"/>
        <end position="62"/>
    </location>
</feature>
<feature type="transmembrane region" description="Helical" evidence="1">
    <location>
        <begin position="376"/>
        <end position="397"/>
    </location>
</feature>
<keyword evidence="1" id="KW-0812">Transmembrane</keyword>
<gene>
    <name evidence="2" type="ORF">QB898_07530</name>
</gene>
<feature type="transmembrane region" description="Helical" evidence="1">
    <location>
        <begin position="343"/>
        <end position="364"/>
    </location>
</feature>
<keyword evidence="1" id="KW-1133">Transmembrane helix</keyword>
<keyword evidence="1" id="KW-0472">Membrane</keyword>